<protein>
    <submittedName>
        <fullName evidence="2">Uncharacterized protein</fullName>
    </submittedName>
</protein>
<evidence type="ECO:0000313" key="3">
    <source>
        <dbReference type="Proteomes" id="UP000830583"/>
    </source>
</evidence>
<dbReference type="Proteomes" id="UP000830583">
    <property type="component" value="Chromosome"/>
</dbReference>
<keyword evidence="1" id="KW-0472">Membrane</keyword>
<sequence length="90" mass="10412">MDQRLKFCKLCENQKYSAEGLVCGLTMQKPTFVDSCPEFNPSEKEMDRSLRQQESFSNEVAEESGSGWKNILWIIILIFAVIRIIMRMSS</sequence>
<name>A0ABY4KIV2_9FLAO</name>
<keyword evidence="1" id="KW-0812">Transmembrane</keyword>
<dbReference type="RefSeq" id="WP_248434352.1">
    <property type="nucleotide sequence ID" value="NZ_CP096205.1"/>
</dbReference>
<keyword evidence="1" id="KW-1133">Transmembrane helix</keyword>
<accession>A0ABY4KIV2</accession>
<gene>
    <name evidence="2" type="ORF">M0M57_00395</name>
</gene>
<evidence type="ECO:0000313" key="2">
    <source>
        <dbReference type="EMBL" id="UPQ79315.1"/>
    </source>
</evidence>
<dbReference type="EMBL" id="CP096205">
    <property type="protein sequence ID" value="UPQ79315.1"/>
    <property type="molecule type" value="Genomic_DNA"/>
</dbReference>
<organism evidence="2 3">
    <name type="scientific">Flavobacterium azooxidireducens</name>
    <dbReference type="NCBI Taxonomy" id="1871076"/>
    <lineage>
        <taxon>Bacteria</taxon>
        <taxon>Pseudomonadati</taxon>
        <taxon>Bacteroidota</taxon>
        <taxon>Flavobacteriia</taxon>
        <taxon>Flavobacteriales</taxon>
        <taxon>Flavobacteriaceae</taxon>
        <taxon>Flavobacterium</taxon>
    </lineage>
</organism>
<feature type="transmembrane region" description="Helical" evidence="1">
    <location>
        <begin position="70"/>
        <end position="86"/>
    </location>
</feature>
<proteinExistence type="predicted"/>
<evidence type="ECO:0000256" key="1">
    <source>
        <dbReference type="SAM" id="Phobius"/>
    </source>
</evidence>
<keyword evidence="3" id="KW-1185">Reference proteome</keyword>
<reference evidence="2" key="1">
    <citation type="submission" date="2022-04" db="EMBL/GenBank/DDBJ databases">
        <title>Consumption of N2O by Flavobacterium azooxidireducens sp. nov. isolated from Decomposing Leaf Litter of Phragmites australis (Cav.).</title>
        <authorList>
            <person name="Behrendt U."/>
            <person name="Spanner T."/>
            <person name="Augustin J."/>
            <person name="Horn M.A."/>
            <person name="Kolb S."/>
            <person name="Ulrich A."/>
        </authorList>
    </citation>
    <scope>NUCLEOTIDE SEQUENCE</scope>
    <source>
        <strain evidence="2">IGB 4-14</strain>
    </source>
</reference>